<dbReference type="RefSeq" id="XP_017994731.1">
    <property type="nucleotide sequence ID" value="XM_018141608.1"/>
</dbReference>
<evidence type="ECO:0000256" key="2">
    <source>
        <dbReference type="ARBA" id="ARBA00035112"/>
    </source>
</evidence>
<keyword evidence="3" id="KW-0812">Transmembrane</keyword>
<keyword evidence="5" id="KW-1185">Reference proteome</keyword>
<dbReference type="EMBL" id="LFJN01000051">
    <property type="protein sequence ID" value="KPI34768.1"/>
    <property type="molecule type" value="Genomic_DNA"/>
</dbReference>
<comment type="pathway">
    <text evidence="1">Mycotoxin biosynthesis.</text>
</comment>
<sequence>MWERDKAFDSYRLVPWALAIVSCALNIWLLLTNERYWPGTPNVPVTASCTSTDIKPAEFAPAKNILSVGPVQFTGGIRHDENGTLVRTNPDSKAYVGDPHPSIDRAWFELTRGLDLYITPTEAEEIDADMHLFDTGVYQIEVEWLHDLHCLNYLRKSFDFEYYTADLHHPAASHIAHRDHCINLLRQVLTCHGDMTPLPKLFDEGTGREYTGFDRVHTCRDLKSLRRWATERSYDAYERQHEGENAQ</sequence>
<dbReference type="GeneID" id="28733381"/>
<dbReference type="PROSITE" id="PS51257">
    <property type="entry name" value="PROKAR_LIPOPROTEIN"/>
    <property type="match status" value="1"/>
</dbReference>
<dbReference type="InterPro" id="IPR021765">
    <property type="entry name" value="UstYa-like"/>
</dbReference>
<protein>
    <submittedName>
        <fullName evidence="4">Uncharacterized protein</fullName>
    </submittedName>
</protein>
<name>A0A0N0NHN4_9EURO</name>
<gene>
    <name evidence="4" type="ORF">AB675_16</name>
</gene>
<dbReference type="OrthoDB" id="3687641at2759"/>
<evidence type="ECO:0000256" key="3">
    <source>
        <dbReference type="SAM" id="Phobius"/>
    </source>
</evidence>
<evidence type="ECO:0000313" key="4">
    <source>
        <dbReference type="EMBL" id="KPI34768.1"/>
    </source>
</evidence>
<feature type="transmembrane region" description="Helical" evidence="3">
    <location>
        <begin position="13"/>
        <end position="31"/>
    </location>
</feature>
<dbReference type="VEuPathDB" id="FungiDB:AB675_16"/>
<dbReference type="GO" id="GO:0043386">
    <property type="term" value="P:mycotoxin biosynthetic process"/>
    <property type="evidence" value="ECO:0007669"/>
    <property type="project" value="InterPro"/>
</dbReference>
<dbReference type="Pfam" id="PF11807">
    <property type="entry name" value="UstYa"/>
    <property type="match status" value="1"/>
</dbReference>
<accession>A0A0N0NHN4</accession>
<dbReference type="Proteomes" id="UP000038010">
    <property type="component" value="Unassembled WGS sequence"/>
</dbReference>
<comment type="caution">
    <text evidence="4">The sequence shown here is derived from an EMBL/GenBank/DDBJ whole genome shotgun (WGS) entry which is preliminary data.</text>
</comment>
<reference evidence="4 5" key="1">
    <citation type="submission" date="2015-06" db="EMBL/GenBank/DDBJ databases">
        <title>Draft genome of the ant-associated black yeast Phialophora attae CBS 131958.</title>
        <authorList>
            <person name="Moreno L.F."/>
            <person name="Stielow B.J."/>
            <person name="de Hoog S."/>
            <person name="Vicente V.A."/>
            <person name="Weiss V.A."/>
            <person name="de Vries M."/>
            <person name="Cruz L.M."/>
            <person name="Souza E.M."/>
        </authorList>
    </citation>
    <scope>NUCLEOTIDE SEQUENCE [LARGE SCALE GENOMIC DNA]</scope>
    <source>
        <strain evidence="4 5">CBS 131958</strain>
    </source>
</reference>
<evidence type="ECO:0000256" key="1">
    <source>
        <dbReference type="ARBA" id="ARBA00004685"/>
    </source>
</evidence>
<dbReference type="PANTHER" id="PTHR33365">
    <property type="entry name" value="YALI0B05434P"/>
    <property type="match status" value="1"/>
</dbReference>
<comment type="similarity">
    <text evidence="2">Belongs to the ustYa family.</text>
</comment>
<proteinExistence type="inferred from homology"/>
<organism evidence="4 5">
    <name type="scientific">Cyphellophora attinorum</name>
    <dbReference type="NCBI Taxonomy" id="1664694"/>
    <lineage>
        <taxon>Eukaryota</taxon>
        <taxon>Fungi</taxon>
        <taxon>Dikarya</taxon>
        <taxon>Ascomycota</taxon>
        <taxon>Pezizomycotina</taxon>
        <taxon>Eurotiomycetes</taxon>
        <taxon>Chaetothyriomycetidae</taxon>
        <taxon>Chaetothyriales</taxon>
        <taxon>Cyphellophoraceae</taxon>
        <taxon>Cyphellophora</taxon>
    </lineage>
</organism>
<dbReference type="AlphaFoldDB" id="A0A0N0NHN4"/>
<evidence type="ECO:0000313" key="5">
    <source>
        <dbReference type="Proteomes" id="UP000038010"/>
    </source>
</evidence>
<dbReference type="PANTHER" id="PTHR33365:SF4">
    <property type="entry name" value="CYCLOCHLOROTINE BIOSYNTHESIS PROTEIN O"/>
    <property type="match status" value="1"/>
</dbReference>
<keyword evidence="3" id="KW-0472">Membrane</keyword>
<keyword evidence="3" id="KW-1133">Transmembrane helix</keyword>